<sequence>MSGIGSCAAAISCALAVWLHWRPQVIRNRLPSAQADIAQTGASQAGVARTDDCGLERRNLPDDVLQAMLILRLLHVALAQGSSIPAACAVVGAAAGGGIGMAVARAGNLMQRGVAWSDAWHIAQREQSDRAGQSELTSSINGHRTSTTPAGANMNANTTLVYISVIRSALEPSWRHGDAPGIRLESTVEQLDRDACSAIKRHAAKLSVKLLLPTGLCFLPAFILIGVIPSIASFVM</sequence>
<protein>
    <submittedName>
        <fullName evidence="3">Bacterial type II secretion system protein F domain</fullName>
    </submittedName>
</protein>
<keyword evidence="2" id="KW-1133">Transmembrane helix</keyword>
<feature type="compositionally biased region" description="Polar residues" evidence="1">
    <location>
        <begin position="130"/>
        <end position="150"/>
    </location>
</feature>
<dbReference type="AlphaFoldDB" id="A0A6I1GDV4"/>
<keyword evidence="4" id="KW-1185">Reference proteome</keyword>
<evidence type="ECO:0000256" key="1">
    <source>
        <dbReference type="SAM" id="MobiDB-lite"/>
    </source>
</evidence>
<keyword evidence="2" id="KW-0472">Membrane</keyword>
<feature type="transmembrane region" description="Helical" evidence="2">
    <location>
        <begin position="84"/>
        <end position="104"/>
    </location>
</feature>
<dbReference type="EMBL" id="WBVS01000002">
    <property type="protein sequence ID" value="KAB7788862.1"/>
    <property type="molecule type" value="Genomic_DNA"/>
</dbReference>
<organism evidence="3 4">
    <name type="scientific">Bifidobacterium cebidarum</name>
    <dbReference type="NCBI Taxonomy" id="2650773"/>
    <lineage>
        <taxon>Bacteria</taxon>
        <taxon>Bacillati</taxon>
        <taxon>Actinomycetota</taxon>
        <taxon>Actinomycetes</taxon>
        <taxon>Bifidobacteriales</taxon>
        <taxon>Bifidobacteriaceae</taxon>
        <taxon>Bifidobacterium</taxon>
    </lineage>
</organism>
<name>A0A6I1GDV4_9BIFI</name>
<dbReference type="Proteomes" id="UP000468413">
    <property type="component" value="Unassembled WGS sequence"/>
</dbReference>
<proteinExistence type="predicted"/>
<evidence type="ECO:0000256" key="2">
    <source>
        <dbReference type="SAM" id="Phobius"/>
    </source>
</evidence>
<feature type="transmembrane region" description="Helical" evidence="2">
    <location>
        <begin position="210"/>
        <end position="235"/>
    </location>
</feature>
<comment type="caution">
    <text evidence="3">The sequence shown here is derived from an EMBL/GenBank/DDBJ whole genome shotgun (WGS) entry which is preliminary data.</text>
</comment>
<feature type="region of interest" description="Disordered" evidence="1">
    <location>
        <begin position="127"/>
        <end position="150"/>
    </location>
</feature>
<gene>
    <name evidence="3" type="ORF">F7D08_0596</name>
</gene>
<dbReference type="RefSeq" id="WP_152209222.1">
    <property type="nucleotide sequence ID" value="NZ_WBVS01000002.1"/>
</dbReference>
<reference evidence="3 4" key="1">
    <citation type="submission" date="2019-09" db="EMBL/GenBank/DDBJ databases">
        <title>Characterization of the phylogenetic diversity of two novel species belonging to the genus Bifidobacterium: Bifidobacterium cebidarum sp. nov. and Bifidobacterium leontopitheci sp. nov.</title>
        <authorList>
            <person name="Lugli G.A."/>
            <person name="Duranti S."/>
            <person name="Milani C."/>
            <person name="Turroni F."/>
            <person name="Ventura M."/>
        </authorList>
    </citation>
    <scope>NUCLEOTIDE SEQUENCE [LARGE SCALE GENOMIC DNA]</scope>
    <source>
        <strain evidence="3 4">LMG 31469</strain>
    </source>
</reference>
<keyword evidence="2" id="KW-0812">Transmembrane</keyword>
<evidence type="ECO:0000313" key="4">
    <source>
        <dbReference type="Proteomes" id="UP000468413"/>
    </source>
</evidence>
<accession>A0A6I1GDV4</accession>
<evidence type="ECO:0000313" key="3">
    <source>
        <dbReference type="EMBL" id="KAB7788862.1"/>
    </source>
</evidence>